<feature type="transmembrane region" description="Helical" evidence="1">
    <location>
        <begin position="40"/>
        <end position="73"/>
    </location>
</feature>
<dbReference type="EMBL" id="BAABGY010000006">
    <property type="protein sequence ID" value="GAA4327343.1"/>
    <property type="molecule type" value="Genomic_DNA"/>
</dbReference>
<dbReference type="RefSeq" id="WP_345254999.1">
    <property type="nucleotide sequence ID" value="NZ_BAABGY010000006.1"/>
</dbReference>
<dbReference type="Proteomes" id="UP001501725">
    <property type="component" value="Unassembled WGS sequence"/>
</dbReference>
<proteinExistence type="predicted"/>
<reference evidence="4" key="1">
    <citation type="journal article" date="2019" name="Int. J. Syst. Evol. Microbiol.">
        <title>The Global Catalogue of Microorganisms (GCM) 10K type strain sequencing project: providing services to taxonomists for standard genome sequencing and annotation.</title>
        <authorList>
            <consortium name="The Broad Institute Genomics Platform"/>
            <consortium name="The Broad Institute Genome Sequencing Center for Infectious Disease"/>
            <person name="Wu L."/>
            <person name="Ma J."/>
        </authorList>
    </citation>
    <scope>NUCLEOTIDE SEQUENCE [LARGE SCALE GENOMIC DNA]</scope>
    <source>
        <strain evidence="4">JCM 17919</strain>
    </source>
</reference>
<evidence type="ECO:0000313" key="3">
    <source>
        <dbReference type="EMBL" id="GAA4327343.1"/>
    </source>
</evidence>
<feature type="chain" id="PRO_5047084129" evidence="2">
    <location>
        <begin position="25"/>
        <end position="173"/>
    </location>
</feature>
<comment type="caution">
    <text evidence="3">The sequence shown here is derived from an EMBL/GenBank/DDBJ whole genome shotgun (WGS) entry which is preliminary data.</text>
</comment>
<accession>A0ABP8GN09</accession>
<keyword evidence="1" id="KW-1133">Transmembrane helix</keyword>
<evidence type="ECO:0000313" key="4">
    <source>
        <dbReference type="Proteomes" id="UP001501725"/>
    </source>
</evidence>
<keyword evidence="2" id="KW-0732">Signal</keyword>
<sequence>MRTALKLAFLSLTAFLLAYGTAFCQDGTPPEPDDEFNLFLLLFGLCAIVGALVLFVLLTLLVAALILGLSAAGALSASLITGWQQRSVAAGFRSFLRTGLTVFGGLTGALLMWLVSMYFFEDTQVLLLCTVGFVAGALSGLLFAGLSIAILRWSLRFAQKKLGERVIKDKEHR</sequence>
<evidence type="ECO:0000256" key="2">
    <source>
        <dbReference type="SAM" id="SignalP"/>
    </source>
</evidence>
<name>A0ABP8GN09_9BACT</name>
<protein>
    <submittedName>
        <fullName evidence="3">Uncharacterized protein</fullName>
    </submittedName>
</protein>
<feature type="transmembrane region" description="Helical" evidence="1">
    <location>
        <begin position="94"/>
        <end position="119"/>
    </location>
</feature>
<keyword evidence="1" id="KW-0812">Transmembrane</keyword>
<feature type="transmembrane region" description="Helical" evidence="1">
    <location>
        <begin position="125"/>
        <end position="151"/>
    </location>
</feature>
<keyword evidence="4" id="KW-1185">Reference proteome</keyword>
<organism evidence="3 4">
    <name type="scientific">Flaviaesturariibacter amylovorans</name>
    <dbReference type="NCBI Taxonomy" id="1084520"/>
    <lineage>
        <taxon>Bacteria</taxon>
        <taxon>Pseudomonadati</taxon>
        <taxon>Bacteroidota</taxon>
        <taxon>Chitinophagia</taxon>
        <taxon>Chitinophagales</taxon>
        <taxon>Chitinophagaceae</taxon>
        <taxon>Flaviaestuariibacter</taxon>
    </lineage>
</organism>
<feature type="signal peptide" evidence="2">
    <location>
        <begin position="1"/>
        <end position="24"/>
    </location>
</feature>
<evidence type="ECO:0000256" key="1">
    <source>
        <dbReference type="SAM" id="Phobius"/>
    </source>
</evidence>
<keyword evidence="1" id="KW-0472">Membrane</keyword>
<gene>
    <name evidence="3" type="ORF">GCM10023184_16550</name>
</gene>